<evidence type="ECO:0000256" key="6">
    <source>
        <dbReference type="ARBA" id="ARBA00022723"/>
    </source>
</evidence>
<accession>A0A1Z4LJY6</accession>
<keyword evidence="9" id="KW-0718">Serine biosynthesis</keyword>
<dbReference type="Gene3D" id="3.40.50.1000">
    <property type="entry name" value="HAD superfamily/HAD-like"/>
    <property type="match status" value="1"/>
</dbReference>
<evidence type="ECO:0000256" key="4">
    <source>
        <dbReference type="ARBA" id="ARBA00012640"/>
    </source>
</evidence>
<evidence type="ECO:0000256" key="5">
    <source>
        <dbReference type="ARBA" id="ARBA00022605"/>
    </source>
</evidence>
<dbReference type="GO" id="GO:0036424">
    <property type="term" value="F:L-phosphoserine phosphatase activity"/>
    <property type="evidence" value="ECO:0007669"/>
    <property type="project" value="TreeGrafter"/>
</dbReference>
<comment type="catalytic activity">
    <reaction evidence="10">
        <text>O-phospho-L-serine + H2O = L-serine + phosphate</text>
        <dbReference type="Rhea" id="RHEA:21208"/>
        <dbReference type="ChEBI" id="CHEBI:15377"/>
        <dbReference type="ChEBI" id="CHEBI:33384"/>
        <dbReference type="ChEBI" id="CHEBI:43474"/>
        <dbReference type="ChEBI" id="CHEBI:57524"/>
        <dbReference type="EC" id="3.1.3.3"/>
    </reaction>
</comment>
<dbReference type="SFLD" id="SFLDS00003">
    <property type="entry name" value="Haloacid_Dehalogenase"/>
    <property type="match status" value="1"/>
</dbReference>
<dbReference type="GO" id="GO:0006564">
    <property type="term" value="P:L-serine biosynthetic process"/>
    <property type="evidence" value="ECO:0007669"/>
    <property type="project" value="UniProtKB-KW"/>
</dbReference>
<keyword evidence="7" id="KW-0378">Hydrolase</keyword>
<dbReference type="AlphaFoldDB" id="A0A1Z4LJY6"/>
<reference evidence="12 13" key="1">
    <citation type="submission" date="2017-06" db="EMBL/GenBank/DDBJ databases">
        <title>Genome sequencing of cyanobaciteial culture collection at National Institute for Environmental Studies (NIES).</title>
        <authorList>
            <person name="Hirose Y."/>
            <person name="Shimura Y."/>
            <person name="Fujisawa T."/>
            <person name="Nakamura Y."/>
            <person name="Kawachi M."/>
        </authorList>
    </citation>
    <scope>NUCLEOTIDE SEQUENCE [LARGE SCALE GENOMIC DNA]</scope>
    <source>
        <strain evidence="12 13">NIES-267</strain>
    </source>
</reference>
<sequence>MGFEEMTSQYDKIIIFDCDSTLSSIEGVDELARAAGEEATQEIEKMTAEAMEGKITLESIFARRLEIIQPTADSVSEVGQLYIDTVEPSAKQVIATLKNQGWTPIILSGGYRQAIKPLADYLGVEKIEAVDLYFNQDGSYRDFNRDYPSTRNGGKPEVVKSLREKYSPSKIVAIGDGVSDLESKPVIDMFIGFGRYAVREKVKQEADYFITDLQEVVSLIDN</sequence>
<evidence type="ECO:0000256" key="1">
    <source>
        <dbReference type="ARBA" id="ARBA00001946"/>
    </source>
</evidence>
<keyword evidence="13" id="KW-1185">Reference proteome</keyword>
<comment type="cofactor">
    <cofactor evidence="1">
        <name>Mg(2+)</name>
        <dbReference type="ChEBI" id="CHEBI:18420"/>
    </cofactor>
</comment>
<proteinExistence type="inferred from homology"/>
<dbReference type="EC" id="3.1.3.3" evidence="4"/>
<evidence type="ECO:0000313" key="12">
    <source>
        <dbReference type="EMBL" id="BAY81408.1"/>
    </source>
</evidence>
<evidence type="ECO:0000256" key="3">
    <source>
        <dbReference type="ARBA" id="ARBA00009184"/>
    </source>
</evidence>
<dbReference type="GO" id="GO:0005737">
    <property type="term" value="C:cytoplasm"/>
    <property type="evidence" value="ECO:0007669"/>
    <property type="project" value="TreeGrafter"/>
</dbReference>
<dbReference type="GO" id="GO:0000287">
    <property type="term" value="F:magnesium ion binding"/>
    <property type="evidence" value="ECO:0007669"/>
    <property type="project" value="TreeGrafter"/>
</dbReference>
<evidence type="ECO:0000256" key="2">
    <source>
        <dbReference type="ARBA" id="ARBA00005135"/>
    </source>
</evidence>
<dbReference type="Gene3D" id="1.10.150.210">
    <property type="entry name" value="Phosphoserine phosphatase, domain 2"/>
    <property type="match status" value="1"/>
</dbReference>
<evidence type="ECO:0000256" key="8">
    <source>
        <dbReference type="ARBA" id="ARBA00022842"/>
    </source>
</evidence>
<comment type="pathway">
    <text evidence="2">Amino-acid biosynthesis; L-serine biosynthesis; L-serine from 3-phospho-D-glycerate: step 3/3.</text>
</comment>
<dbReference type="InterPro" id="IPR050582">
    <property type="entry name" value="HAD-like_SerB"/>
</dbReference>
<dbReference type="SUPFAM" id="SSF56784">
    <property type="entry name" value="HAD-like"/>
    <property type="match status" value="1"/>
</dbReference>
<protein>
    <recommendedName>
        <fullName evidence="4">phosphoserine phosphatase</fullName>
        <ecNumber evidence="4">3.1.3.3</ecNumber>
    </recommendedName>
</protein>
<organism evidence="12 13">
    <name type="scientific">Calothrix parasitica NIES-267</name>
    <dbReference type="NCBI Taxonomy" id="1973488"/>
    <lineage>
        <taxon>Bacteria</taxon>
        <taxon>Bacillati</taxon>
        <taxon>Cyanobacteriota</taxon>
        <taxon>Cyanophyceae</taxon>
        <taxon>Nostocales</taxon>
        <taxon>Calotrichaceae</taxon>
        <taxon>Calothrix</taxon>
    </lineage>
</organism>
<comment type="catalytic activity">
    <reaction evidence="11">
        <text>O-phospho-D-serine + H2O = D-serine + phosphate</text>
        <dbReference type="Rhea" id="RHEA:24873"/>
        <dbReference type="ChEBI" id="CHEBI:15377"/>
        <dbReference type="ChEBI" id="CHEBI:35247"/>
        <dbReference type="ChEBI" id="CHEBI:43474"/>
        <dbReference type="ChEBI" id="CHEBI:58680"/>
        <dbReference type="EC" id="3.1.3.3"/>
    </reaction>
</comment>
<evidence type="ECO:0000313" key="13">
    <source>
        <dbReference type="Proteomes" id="UP000218418"/>
    </source>
</evidence>
<keyword evidence="5" id="KW-0028">Amino-acid biosynthesis</keyword>
<evidence type="ECO:0000256" key="7">
    <source>
        <dbReference type="ARBA" id="ARBA00022801"/>
    </source>
</evidence>
<dbReference type="SFLD" id="SFLDG01129">
    <property type="entry name" value="C1.5:_HAD__Beta-PGM__Phosphata"/>
    <property type="match status" value="1"/>
</dbReference>
<gene>
    <name evidence="12" type="primary">serB</name>
    <name evidence="12" type="ORF">NIES267_08840</name>
</gene>
<keyword evidence="6" id="KW-0479">Metal-binding</keyword>
<evidence type="ECO:0000256" key="10">
    <source>
        <dbReference type="ARBA" id="ARBA00048138"/>
    </source>
</evidence>
<comment type="similarity">
    <text evidence="3">Belongs to the HAD-like hydrolase superfamily. SerB family.</text>
</comment>
<dbReference type="Pfam" id="PF00702">
    <property type="entry name" value="Hydrolase"/>
    <property type="match status" value="1"/>
</dbReference>
<dbReference type="PANTHER" id="PTHR43344:SF2">
    <property type="entry name" value="PHOSPHOSERINE PHOSPHATASE"/>
    <property type="match status" value="1"/>
</dbReference>
<evidence type="ECO:0000256" key="9">
    <source>
        <dbReference type="ARBA" id="ARBA00023299"/>
    </source>
</evidence>
<name>A0A1Z4LJY6_9CYAN</name>
<evidence type="ECO:0000256" key="11">
    <source>
        <dbReference type="ARBA" id="ARBA00048523"/>
    </source>
</evidence>
<dbReference type="InterPro" id="IPR023214">
    <property type="entry name" value="HAD_sf"/>
</dbReference>
<dbReference type="Proteomes" id="UP000218418">
    <property type="component" value="Chromosome"/>
</dbReference>
<dbReference type="PANTHER" id="PTHR43344">
    <property type="entry name" value="PHOSPHOSERINE PHOSPHATASE"/>
    <property type="match status" value="1"/>
</dbReference>
<dbReference type="EMBL" id="AP018227">
    <property type="protein sequence ID" value="BAY81408.1"/>
    <property type="molecule type" value="Genomic_DNA"/>
</dbReference>
<dbReference type="NCBIfam" id="TIGR01488">
    <property type="entry name" value="HAD-SF-IB"/>
    <property type="match status" value="1"/>
</dbReference>
<keyword evidence="8" id="KW-0460">Magnesium</keyword>
<dbReference type="OrthoDB" id="9790031at2"/>
<dbReference type="InterPro" id="IPR036412">
    <property type="entry name" value="HAD-like_sf"/>
</dbReference>